<sequence length="158" mass="18170">MKKTLILGTILGVFLTGCQVPDQLANFKLPDLSMQSATSSSTTKNSVNNEYDGNKALANLNVNNMNKVKCAELKKIYKKFKNKYCEIWYAEQDAAEAIRYGNGSYDQKVKSTNYLLRTDKSKLNLFNYQKYRDLKEVCKNRIGYDFYDTFSCPIKAKY</sequence>
<protein>
    <recommendedName>
        <fullName evidence="2">Lipoprotein</fullName>
    </recommendedName>
</protein>
<evidence type="ECO:0008006" key="2">
    <source>
        <dbReference type="Google" id="ProtNLM"/>
    </source>
</evidence>
<dbReference type="RefSeq" id="WP_156847433.1">
    <property type="nucleotide sequence ID" value="NZ_CACRSK010000003.1"/>
</dbReference>
<reference evidence="1" key="1">
    <citation type="submission" date="2019-11" db="EMBL/GenBank/DDBJ databases">
        <authorList>
            <person name="Feng L."/>
        </authorList>
    </citation>
    <scope>NUCLEOTIDE SEQUENCE</scope>
    <source>
        <strain evidence="1">CUreolyticusLFYP111</strain>
    </source>
</reference>
<name>A0A6N2T0M7_9BACT</name>
<dbReference type="AlphaFoldDB" id="A0A6N2T0M7"/>
<evidence type="ECO:0000313" key="1">
    <source>
        <dbReference type="EMBL" id="VYS97640.1"/>
    </source>
</evidence>
<organism evidence="1">
    <name type="scientific">Campylobacter ureolyticus</name>
    <dbReference type="NCBI Taxonomy" id="827"/>
    <lineage>
        <taxon>Bacteria</taxon>
        <taxon>Pseudomonadati</taxon>
        <taxon>Campylobacterota</taxon>
        <taxon>Epsilonproteobacteria</taxon>
        <taxon>Campylobacterales</taxon>
        <taxon>Campylobacteraceae</taxon>
        <taxon>Campylobacter</taxon>
    </lineage>
</organism>
<dbReference type="EMBL" id="CACRSK010000003">
    <property type="protein sequence ID" value="VYS97640.1"/>
    <property type="molecule type" value="Genomic_DNA"/>
</dbReference>
<accession>A0A6N2T0M7</accession>
<gene>
    <name evidence="1" type="ORF">CULFYP111_01093</name>
</gene>
<dbReference type="PROSITE" id="PS51257">
    <property type="entry name" value="PROKAR_LIPOPROTEIN"/>
    <property type="match status" value="1"/>
</dbReference>
<proteinExistence type="predicted"/>